<dbReference type="PANTHER" id="PTHR12942">
    <property type="entry name" value="STEP II SPLICING FACTOR SLU7"/>
    <property type="match status" value="1"/>
</dbReference>
<evidence type="ECO:0000313" key="10">
    <source>
        <dbReference type="Proteomes" id="UP000271241"/>
    </source>
</evidence>
<dbReference type="Proteomes" id="UP000271241">
    <property type="component" value="Unassembled WGS sequence"/>
</dbReference>
<comment type="function">
    <text evidence="7">Involved in pre-mRNA splicing.</text>
</comment>
<evidence type="ECO:0000256" key="3">
    <source>
        <dbReference type="ARBA" id="ARBA00022664"/>
    </source>
</evidence>
<dbReference type="Pfam" id="PF11708">
    <property type="entry name" value="Slu7"/>
    <property type="match status" value="1"/>
</dbReference>
<dbReference type="InterPro" id="IPR039974">
    <property type="entry name" value="Splicing_factor_SLU7"/>
</dbReference>
<dbReference type="AlphaFoldDB" id="A0A4V1IVS1"/>
<evidence type="ECO:0000256" key="4">
    <source>
        <dbReference type="ARBA" id="ARBA00022728"/>
    </source>
</evidence>
<sequence length="190" mass="21719">IREDTAKYLMNLDPDSAYYDPKTRAMRGNPNQGKENAVYQGDNAVRYSGDATKIARLQLFAWDAQEKGAGTHLQANPTQGELMHRQFAKKKEELQGNTREKILERYGGVEHLDAPPKELLLAQSENYVEYSRAGQVIRGQEKAAPRSKYEEDVFVNSHTTVWGSYWEEGRWGYKCCRSFLKNAYCTKVDA</sequence>
<organism evidence="9 10">
    <name type="scientific">Thamnocephalis sphaerospora</name>
    <dbReference type="NCBI Taxonomy" id="78915"/>
    <lineage>
        <taxon>Eukaryota</taxon>
        <taxon>Fungi</taxon>
        <taxon>Fungi incertae sedis</taxon>
        <taxon>Zoopagomycota</taxon>
        <taxon>Zoopagomycotina</taxon>
        <taxon>Zoopagomycetes</taxon>
        <taxon>Zoopagales</taxon>
        <taxon>Sigmoideomycetaceae</taxon>
        <taxon>Thamnocephalis</taxon>
    </lineage>
</organism>
<proteinExistence type="inferred from homology"/>
<evidence type="ECO:0000259" key="8">
    <source>
        <dbReference type="Pfam" id="PF11708"/>
    </source>
</evidence>
<evidence type="ECO:0000256" key="6">
    <source>
        <dbReference type="ARBA" id="ARBA00023242"/>
    </source>
</evidence>
<evidence type="ECO:0000313" key="9">
    <source>
        <dbReference type="EMBL" id="RKP05039.1"/>
    </source>
</evidence>
<keyword evidence="5 7" id="KW-0508">mRNA splicing</keyword>
<keyword evidence="3 7" id="KW-0507">mRNA processing</keyword>
<keyword evidence="6 7" id="KW-0539">Nucleus</keyword>
<feature type="non-terminal residue" evidence="9">
    <location>
        <position position="1"/>
    </location>
</feature>
<evidence type="ECO:0000256" key="5">
    <source>
        <dbReference type="ARBA" id="ARBA00023187"/>
    </source>
</evidence>
<comment type="similarity">
    <text evidence="2 7">Belongs to the SLU7 family.</text>
</comment>
<dbReference type="OrthoDB" id="249612at2759"/>
<dbReference type="EMBL" id="KZ993301">
    <property type="protein sequence ID" value="RKP05039.1"/>
    <property type="molecule type" value="Genomic_DNA"/>
</dbReference>
<dbReference type="GO" id="GO:0005681">
    <property type="term" value="C:spliceosomal complex"/>
    <property type="evidence" value="ECO:0007669"/>
    <property type="project" value="UniProtKB-UniRule"/>
</dbReference>
<comment type="subunit">
    <text evidence="7">Associated with the spliceosome.</text>
</comment>
<name>A0A4V1IVS1_9FUNG</name>
<evidence type="ECO:0000256" key="2">
    <source>
        <dbReference type="ARBA" id="ARBA00007203"/>
    </source>
</evidence>
<keyword evidence="4 7" id="KW-0747">Spliceosome</keyword>
<dbReference type="PANTHER" id="PTHR12942:SF2">
    <property type="entry name" value="PRE-MRNA-SPLICING FACTOR SLU7"/>
    <property type="match status" value="1"/>
</dbReference>
<evidence type="ECO:0000256" key="7">
    <source>
        <dbReference type="RuleBase" id="RU367071"/>
    </source>
</evidence>
<gene>
    <name evidence="9" type="ORF">THASP1DRAFT_26409</name>
</gene>
<feature type="domain" description="Pre-mRNA-splicing factor SLU7" evidence="8">
    <location>
        <begin position="1"/>
        <end position="164"/>
    </location>
</feature>
<keyword evidence="10" id="KW-1185">Reference proteome</keyword>
<dbReference type="STRING" id="78915.A0A4V1IVS1"/>
<dbReference type="GO" id="GO:0000398">
    <property type="term" value="P:mRNA splicing, via spliceosome"/>
    <property type="evidence" value="ECO:0007669"/>
    <property type="project" value="UniProtKB-UniRule"/>
</dbReference>
<protein>
    <recommendedName>
        <fullName evidence="7">Pre-mRNA-splicing factor SLU7</fullName>
    </recommendedName>
</protein>
<dbReference type="GO" id="GO:0030628">
    <property type="term" value="F:pre-mRNA 3'-splice site binding"/>
    <property type="evidence" value="ECO:0007669"/>
    <property type="project" value="UniProtKB-UniRule"/>
</dbReference>
<comment type="subcellular location">
    <subcellularLocation>
        <location evidence="1 7">Nucleus</location>
    </subcellularLocation>
</comment>
<reference evidence="10" key="1">
    <citation type="journal article" date="2018" name="Nat. Microbiol.">
        <title>Leveraging single-cell genomics to expand the fungal tree of life.</title>
        <authorList>
            <person name="Ahrendt S.R."/>
            <person name="Quandt C.A."/>
            <person name="Ciobanu D."/>
            <person name="Clum A."/>
            <person name="Salamov A."/>
            <person name="Andreopoulos B."/>
            <person name="Cheng J.F."/>
            <person name="Woyke T."/>
            <person name="Pelin A."/>
            <person name="Henrissat B."/>
            <person name="Reynolds N.K."/>
            <person name="Benny G.L."/>
            <person name="Smith M.E."/>
            <person name="James T.Y."/>
            <person name="Grigoriev I.V."/>
        </authorList>
    </citation>
    <scope>NUCLEOTIDE SEQUENCE [LARGE SCALE GENOMIC DNA]</scope>
    <source>
        <strain evidence="10">RSA 1356</strain>
    </source>
</reference>
<accession>A0A4V1IVS1</accession>
<evidence type="ECO:0000256" key="1">
    <source>
        <dbReference type="ARBA" id="ARBA00004123"/>
    </source>
</evidence>
<dbReference type="InterPro" id="IPR021715">
    <property type="entry name" value="Slu7_dom"/>
</dbReference>